<dbReference type="PANTHER" id="PTHR30273:SF2">
    <property type="entry name" value="PROTEIN FECR"/>
    <property type="match status" value="1"/>
</dbReference>
<dbReference type="RefSeq" id="WP_381496989.1">
    <property type="nucleotide sequence ID" value="NZ_JBHUOM010000001.1"/>
</dbReference>
<reference evidence="5" key="1">
    <citation type="journal article" date="2019" name="Int. J. Syst. Evol. Microbiol.">
        <title>The Global Catalogue of Microorganisms (GCM) 10K type strain sequencing project: providing services to taxonomists for standard genome sequencing and annotation.</title>
        <authorList>
            <consortium name="The Broad Institute Genomics Platform"/>
            <consortium name="The Broad Institute Genome Sequencing Center for Infectious Disease"/>
            <person name="Wu L."/>
            <person name="Ma J."/>
        </authorList>
    </citation>
    <scope>NUCLEOTIDE SEQUENCE [LARGE SCALE GENOMIC DNA]</scope>
    <source>
        <strain evidence="5">KCTC 52490</strain>
    </source>
</reference>
<name>A0ABW6AE78_9BACT</name>
<evidence type="ECO:0000313" key="4">
    <source>
        <dbReference type="EMBL" id="MFD2932802.1"/>
    </source>
</evidence>
<feature type="transmembrane region" description="Helical" evidence="1">
    <location>
        <begin position="100"/>
        <end position="119"/>
    </location>
</feature>
<dbReference type="EMBL" id="JBHUOM010000001">
    <property type="protein sequence ID" value="MFD2932802.1"/>
    <property type="molecule type" value="Genomic_DNA"/>
</dbReference>
<comment type="caution">
    <text evidence="4">The sequence shown here is derived from an EMBL/GenBank/DDBJ whole genome shotgun (WGS) entry which is preliminary data.</text>
</comment>
<feature type="domain" description="FecR protein" evidence="2">
    <location>
        <begin position="126"/>
        <end position="224"/>
    </location>
</feature>
<dbReference type="Proteomes" id="UP001597512">
    <property type="component" value="Unassembled WGS sequence"/>
</dbReference>
<dbReference type="PANTHER" id="PTHR30273">
    <property type="entry name" value="PERIPLASMIC SIGNAL SENSOR AND SIGMA FACTOR ACTIVATOR FECR-RELATED"/>
    <property type="match status" value="1"/>
</dbReference>
<organism evidence="4 5">
    <name type="scientific">Spirosoma flavum</name>
    <dbReference type="NCBI Taxonomy" id="2048557"/>
    <lineage>
        <taxon>Bacteria</taxon>
        <taxon>Pseudomonadati</taxon>
        <taxon>Bacteroidota</taxon>
        <taxon>Cytophagia</taxon>
        <taxon>Cytophagales</taxon>
        <taxon>Cytophagaceae</taxon>
        <taxon>Spirosoma</taxon>
    </lineage>
</organism>
<gene>
    <name evidence="4" type="ORF">ACFS25_03370</name>
</gene>
<dbReference type="InterPro" id="IPR006860">
    <property type="entry name" value="FecR"/>
</dbReference>
<dbReference type="Gene3D" id="3.55.50.30">
    <property type="match status" value="1"/>
</dbReference>
<dbReference type="PIRSF" id="PIRSF018266">
    <property type="entry name" value="FecR"/>
    <property type="match status" value="1"/>
</dbReference>
<keyword evidence="1" id="KW-1133">Transmembrane helix</keyword>
<dbReference type="Pfam" id="PF16344">
    <property type="entry name" value="FecR_C"/>
    <property type="match status" value="1"/>
</dbReference>
<proteinExistence type="predicted"/>
<protein>
    <submittedName>
        <fullName evidence="4">FecR domain-containing protein</fullName>
    </submittedName>
</protein>
<keyword evidence="5" id="KW-1185">Reference proteome</keyword>
<dbReference type="InterPro" id="IPR012373">
    <property type="entry name" value="Ferrdict_sens_TM"/>
</dbReference>
<dbReference type="Gene3D" id="2.60.120.1440">
    <property type="match status" value="1"/>
</dbReference>
<evidence type="ECO:0000259" key="2">
    <source>
        <dbReference type="Pfam" id="PF04773"/>
    </source>
</evidence>
<dbReference type="Pfam" id="PF04773">
    <property type="entry name" value="FecR"/>
    <property type="match status" value="1"/>
</dbReference>
<evidence type="ECO:0000256" key="1">
    <source>
        <dbReference type="SAM" id="Phobius"/>
    </source>
</evidence>
<evidence type="ECO:0000313" key="5">
    <source>
        <dbReference type="Proteomes" id="UP001597512"/>
    </source>
</evidence>
<sequence>MNYLHFTEEDFAADEFFQRWVIEQDIESKLFWQKWLAEHPEKKPIIKRAQWLLQTISFNETWSATERASMWQTIQANLTSGTGETVAIIPLWGRPIWRRLGWIAAASVALLLVSFGLFYSTLQTKKIETSFGEMKTVTLDDGSIVTLNSKSKLHFANDFLEKSSRDVWIEGEAFFDVANRTVNGKKVPFIVHANKLSVQVLGTAFNVLNRRDKVAVALERGSVNVVDEENEKNTVMLKPGEKVSQADEKALLVKQKVRIEDYTSWKSKVILFKQKSLPDIADMMKDMYDIDVVIDNPALKQETFTGSFPSDSAEVFFEKLKKMYPIDIHKDGNVFHLK</sequence>
<evidence type="ECO:0000259" key="3">
    <source>
        <dbReference type="Pfam" id="PF16344"/>
    </source>
</evidence>
<feature type="domain" description="Protein FecR C-terminal" evidence="3">
    <location>
        <begin position="270"/>
        <end position="334"/>
    </location>
</feature>
<dbReference type="InterPro" id="IPR032508">
    <property type="entry name" value="FecR_C"/>
</dbReference>
<keyword evidence="1" id="KW-0472">Membrane</keyword>
<keyword evidence="1" id="KW-0812">Transmembrane</keyword>
<accession>A0ABW6AE78</accession>